<dbReference type="AlphaFoldDB" id="A0ABD1ES78"/>
<proteinExistence type="predicted"/>
<comment type="caution">
    <text evidence="1">The sequence shown here is derived from an EMBL/GenBank/DDBJ whole genome shotgun (WGS) entry which is preliminary data.</text>
</comment>
<protein>
    <submittedName>
        <fullName evidence="1">Uncharacterized protein</fullName>
    </submittedName>
</protein>
<name>A0ABD1ES78_HYPHA</name>
<dbReference type="EMBL" id="JBDJPC010000005">
    <property type="protein sequence ID" value="KAL1501371.1"/>
    <property type="molecule type" value="Genomic_DNA"/>
</dbReference>
<sequence length="107" mass="13106">MSPMEEEVCRLKIQLIEKEAEKNLEIMKMKHEIEILNKDKEIERLNKDREFELLKIKHELEKDNIKREITLNWKSIKACEPLQMRTFLDKFKDKNLQNFTGERNEKF</sequence>
<accession>A0ABD1ES78</accession>
<gene>
    <name evidence="1" type="ORF">ABEB36_006701</name>
</gene>
<keyword evidence="2" id="KW-1185">Reference proteome</keyword>
<evidence type="ECO:0000313" key="2">
    <source>
        <dbReference type="Proteomes" id="UP001566132"/>
    </source>
</evidence>
<reference evidence="1 2" key="1">
    <citation type="submission" date="2024-05" db="EMBL/GenBank/DDBJ databases">
        <title>Genetic variation in Jamaican populations of the coffee berry borer (Hypothenemus hampei).</title>
        <authorList>
            <person name="Errbii M."/>
            <person name="Myrie A."/>
        </authorList>
    </citation>
    <scope>NUCLEOTIDE SEQUENCE [LARGE SCALE GENOMIC DNA]</scope>
    <source>
        <strain evidence="1">JA-Hopewell-2020-01-JO</strain>
        <tissue evidence="1">Whole body</tissue>
    </source>
</reference>
<dbReference type="Proteomes" id="UP001566132">
    <property type="component" value="Unassembled WGS sequence"/>
</dbReference>
<evidence type="ECO:0000313" key="1">
    <source>
        <dbReference type="EMBL" id="KAL1501371.1"/>
    </source>
</evidence>
<organism evidence="1 2">
    <name type="scientific">Hypothenemus hampei</name>
    <name type="common">Coffee berry borer</name>
    <dbReference type="NCBI Taxonomy" id="57062"/>
    <lineage>
        <taxon>Eukaryota</taxon>
        <taxon>Metazoa</taxon>
        <taxon>Ecdysozoa</taxon>
        <taxon>Arthropoda</taxon>
        <taxon>Hexapoda</taxon>
        <taxon>Insecta</taxon>
        <taxon>Pterygota</taxon>
        <taxon>Neoptera</taxon>
        <taxon>Endopterygota</taxon>
        <taxon>Coleoptera</taxon>
        <taxon>Polyphaga</taxon>
        <taxon>Cucujiformia</taxon>
        <taxon>Curculionidae</taxon>
        <taxon>Scolytinae</taxon>
        <taxon>Hypothenemus</taxon>
    </lineage>
</organism>